<dbReference type="Proteomes" id="UP001732700">
    <property type="component" value="Chromosome 5A"/>
</dbReference>
<proteinExistence type="predicted"/>
<keyword evidence="2" id="KW-1185">Reference proteome</keyword>
<dbReference type="EnsemblPlants" id="AVESA.00010b.r2.5AG0836120.1">
    <property type="protein sequence ID" value="AVESA.00010b.r2.5AG0836120.1.CDS.1"/>
    <property type="gene ID" value="AVESA.00010b.r2.5AG0836120"/>
</dbReference>
<name>A0ACD5XQA4_AVESA</name>
<reference evidence="1" key="2">
    <citation type="submission" date="2025-09" db="UniProtKB">
        <authorList>
            <consortium name="EnsemblPlants"/>
        </authorList>
    </citation>
    <scope>IDENTIFICATION</scope>
</reference>
<sequence length="242" mass="26911">MLEILQLSESDNEYCVVEEGHTESLMLLSTAACDQTKKSAKSMVLQVQIQGQQLLCLVDSGSSACFIDSEKARLISGRCPLLKPLLVKVAGGAVLQCTEQIPNCTWSSNGHEFTDSFCILPLKSYDGIIGLDWLTKNSPMITHWDMNWIAVHRDGEFLVLHGEGEMEVTHAIIELHIAEEETKLDKPEHPPGIQNLLDQFAAVFEEPTGLPPSRQYDHRIPLIPGAQPISLRPYRVAPELKK</sequence>
<evidence type="ECO:0000313" key="1">
    <source>
        <dbReference type="EnsemblPlants" id="AVESA.00010b.r2.5AG0836120.1.CDS.1"/>
    </source>
</evidence>
<protein>
    <submittedName>
        <fullName evidence="1">Uncharacterized protein</fullName>
    </submittedName>
</protein>
<reference evidence="1" key="1">
    <citation type="submission" date="2021-05" db="EMBL/GenBank/DDBJ databases">
        <authorList>
            <person name="Scholz U."/>
            <person name="Mascher M."/>
            <person name="Fiebig A."/>
        </authorList>
    </citation>
    <scope>NUCLEOTIDE SEQUENCE [LARGE SCALE GENOMIC DNA]</scope>
</reference>
<organism evidence="1 2">
    <name type="scientific">Avena sativa</name>
    <name type="common">Oat</name>
    <dbReference type="NCBI Taxonomy" id="4498"/>
    <lineage>
        <taxon>Eukaryota</taxon>
        <taxon>Viridiplantae</taxon>
        <taxon>Streptophyta</taxon>
        <taxon>Embryophyta</taxon>
        <taxon>Tracheophyta</taxon>
        <taxon>Spermatophyta</taxon>
        <taxon>Magnoliopsida</taxon>
        <taxon>Liliopsida</taxon>
        <taxon>Poales</taxon>
        <taxon>Poaceae</taxon>
        <taxon>BOP clade</taxon>
        <taxon>Pooideae</taxon>
        <taxon>Poodae</taxon>
        <taxon>Poeae</taxon>
        <taxon>Poeae Chloroplast Group 1 (Aveneae type)</taxon>
        <taxon>Aveninae</taxon>
        <taxon>Avena</taxon>
    </lineage>
</organism>
<accession>A0ACD5XQA4</accession>
<evidence type="ECO:0000313" key="2">
    <source>
        <dbReference type="Proteomes" id="UP001732700"/>
    </source>
</evidence>